<dbReference type="Proteomes" id="UP000177258">
    <property type="component" value="Unassembled WGS sequence"/>
</dbReference>
<sequence>MAILIALAKNVKHQRIILSLFIVLLFINIWITKTRIEILLNNHNQQFNNKIWDAMPYIKEVGNSTEPLIFYFEGDGTNESILHDTVTFGFPFHMGLLYKTYEENRNPISMIEWKDIESAVTDGKSFAPHRQGKILNPISPERVYAFRLQGKDNLINITDDVRERLTKLLE</sequence>
<evidence type="ECO:0000313" key="2">
    <source>
        <dbReference type="EMBL" id="OGE33580.1"/>
    </source>
</evidence>
<keyword evidence="1" id="KW-1133">Transmembrane helix</keyword>
<reference evidence="2 3" key="1">
    <citation type="journal article" date="2016" name="Nat. Commun.">
        <title>Thousands of microbial genomes shed light on interconnected biogeochemical processes in an aquifer system.</title>
        <authorList>
            <person name="Anantharaman K."/>
            <person name="Brown C.T."/>
            <person name="Hug L.A."/>
            <person name="Sharon I."/>
            <person name="Castelle C.J."/>
            <person name="Probst A.J."/>
            <person name="Thomas B.C."/>
            <person name="Singh A."/>
            <person name="Wilkins M.J."/>
            <person name="Karaoz U."/>
            <person name="Brodie E.L."/>
            <person name="Williams K.H."/>
            <person name="Hubbard S.S."/>
            <person name="Banfield J.F."/>
        </authorList>
    </citation>
    <scope>NUCLEOTIDE SEQUENCE [LARGE SCALE GENOMIC DNA]</scope>
</reference>
<gene>
    <name evidence="2" type="ORF">A3D83_01250</name>
</gene>
<evidence type="ECO:0000256" key="1">
    <source>
        <dbReference type="SAM" id="Phobius"/>
    </source>
</evidence>
<comment type="caution">
    <text evidence="2">The sequence shown here is derived from an EMBL/GenBank/DDBJ whole genome shotgun (WGS) entry which is preliminary data.</text>
</comment>
<organism evidence="2 3">
    <name type="scientific">Candidatus Daviesbacteria bacterium RIFCSPHIGHO2_02_FULL_41_10</name>
    <dbReference type="NCBI Taxonomy" id="1797774"/>
    <lineage>
        <taxon>Bacteria</taxon>
        <taxon>Candidatus Daviesiibacteriota</taxon>
    </lineage>
</organism>
<dbReference type="AlphaFoldDB" id="A0A1F5JYG9"/>
<name>A0A1F5JYG9_9BACT</name>
<keyword evidence="1" id="KW-0472">Membrane</keyword>
<protein>
    <submittedName>
        <fullName evidence="2">Uncharacterized protein</fullName>
    </submittedName>
</protein>
<dbReference type="EMBL" id="MFDB01000008">
    <property type="protein sequence ID" value="OGE33580.1"/>
    <property type="molecule type" value="Genomic_DNA"/>
</dbReference>
<accession>A0A1F5JYG9</accession>
<feature type="transmembrane region" description="Helical" evidence="1">
    <location>
        <begin position="16"/>
        <end position="32"/>
    </location>
</feature>
<keyword evidence="1" id="KW-0812">Transmembrane</keyword>
<evidence type="ECO:0000313" key="3">
    <source>
        <dbReference type="Proteomes" id="UP000177258"/>
    </source>
</evidence>
<proteinExistence type="predicted"/>